<keyword evidence="6" id="KW-0862">Zinc</keyword>
<dbReference type="Pfam" id="PF02578">
    <property type="entry name" value="Cu-oxidase_4"/>
    <property type="match status" value="1"/>
</dbReference>
<evidence type="ECO:0000256" key="6">
    <source>
        <dbReference type="ARBA" id="ARBA00022833"/>
    </source>
</evidence>
<gene>
    <name evidence="11" type="primary">pgeF</name>
    <name evidence="11" type="ORF">VA613_04245</name>
</gene>
<dbReference type="Proteomes" id="UP001334732">
    <property type="component" value="Chromosome"/>
</dbReference>
<accession>A0ABZ1CLE8</accession>
<reference evidence="11 12" key="1">
    <citation type="submission" date="2023-12" db="EMBL/GenBank/DDBJ databases">
        <title>Thiobacillus sedimentum sp. nov., a chemolithoautotrophic sulfur-oxidizing bacterium isolated from freshwater sediment.</title>
        <authorList>
            <person name="Luo J."/>
            <person name="Dai C."/>
        </authorList>
    </citation>
    <scope>NUCLEOTIDE SEQUENCE [LARGE SCALE GENOMIC DNA]</scope>
    <source>
        <strain evidence="11 12">SCUT-2</strain>
    </source>
</reference>
<dbReference type="Gene3D" id="3.60.140.10">
    <property type="entry name" value="CNF1/YfiH-like putative cysteine hydrolases"/>
    <property type="match status" value="1"/>
</dbReference>
<evidence type="ECO:0000256" key="4">
    <source>
        <dbReference type="ARBA" id="ARBA00022723"/>
    </source>
</evidence>
<evidence type="ECO:0000256" key="1">
    <source>
        <dbReference type="ARBA" id="ARBA00000553"/>
    </source>
</evidence>
<comment type="catalytic activity">
    <reaction evidence="1">
        <text>inosine + phosphate = alpha-D-ribose 1-phosphate + hypoxanthine</text>
        <dbReference type="Rhea" id="RHEA:27646"/>
        <dbReference type="ChEBI" id="CHEBI:17368"/>
        <dbReference type="ChEBI" id="CHEBI:17596"/>
        <dbReference type="ChEBI" id="CHEBI:43474"/>
        <dbReference type="ChEBI" id="CHEBI:57720"/>
        <dbReference type="EC" id="2.4.2.1"/>
    </reaction>
    <physiologicalReaction direction="left-to-right" evidence="1">
        <dbReference type="Rhea" id="RHEA:27647"/>
    </physiologicalReaction>
</comment>
<name>A0ABZ1CLE8_9PROT</name>
<dbReference type="PANTHER" id="PTHR30616">
    <property type="entry name" value="UNCHARACTERIZED PROTEIN YFIH"/>
    <property type="match status" value="1"/>
</dbReference>
<protein>
    <recommendedName>
        <fullName evidence="10">Purine nucleoside phosphorylase</fullName>
    </recommendedName>
</protein>
<comment type="catalytic activity">
    <reaction evidence="8">
        <text>adenosine + phosphate = alpha-D-ribose 1-phosphate + adenine</text>
        <dbReference type="Rhea" id="RHEA:27642"/>
        <dbReference type="ChEBI" id="CHEBI:16335"/>
        <dbReference type="ChEBI" id="CHEBI:16708"/>
        <dbReference type="ChEBI" id="CHEBI:43474"/>
        <dbReference type="ChEBI" id="CHEBI:57720"/>
        <dbReference type="EC" id="2.4.2.1"/>
    </reaction>
    <physiologicalReaction direction="left-to-right" evidence="8">
        <dbReference type="Rhea" id="RHEA:27643"/>
    </physiologicalReaction>
</comment>
<dbReference type="RefSeq" id="WP_324780617.1">
    <property type="nucleotide sequence ID" value="NZ_CP141769.1"/>
</dbReference>
<dbReference type="InterPro" id="IPR038371">
    <property type="entry name" value="Cu_polyphenol_OxRdtase_sf"/>
</dbReference>
<dbReference type="CDD" id="cd16833">
    <property type="entry name" value="YfiH"/>
    <property type="match status" value="1"/>
</dbReference>
<evidence type="ECO:0000256" key="9">
    <source>
        <dbReference type="ARBA" id="ARBA00049893"/>
    </source>
</evidence>
<evidence type="ECO:0000256" key="5">
    <source>
        <dbReference type="ARBA" id="ARBA00022801"/>
    </source>
</evidence>
<dbReference type="EMBL" id="CP141769">
    <property type="protein sequence ID" value="WRS40086.1"/>
    <property type="molecule type" value="Genomic_DNA"/>
</dbReference>
<evidence type="ECO:0000256" key="3">
    <source>
        <dbReference type="ARBA" id="ARBA00022679"/>
    </source>
</evidence>
<comment type="similarity">
    <text evidence="2 10">Belongs to the purine nucleoside phosphorylase YfiH/LACC1 family.</text>
</comment>
<dbReference type="SUPFAM" id="SSF64438">
    <property type="entry name" value="CNF1/YfiH-like putative cysteine hydrolases"/>
    <property type="match status" value="1"/>
</dbReference>
<evidence type="ECO:0000256" key="10">
    <source>
        <dbReference type="RuleBase" id="RU361274"/>
    </source>
</evidence>
<proteinExistence type="inferred from homology"/>
<evidence type="ECO:0000256" key="7">
    <source>
        <dbReference type="ARBA" id="ARBA00047989"/>
    </source>
</evidence>
<evidence type="ECO:0000256" key="8">
    <source>
        <dbReference type="ARBA" id="ARBA00048968"/>
    </source>
</evidence>
<keyword evidence="4" id="KW-0479">Metal-binding</keyword>
<evidence type="ECO:0000313" key="12">
    <source>
        <dbReference type="Proteomes" id="UP001334732"/>
    </source>
</evidence>
<evidence type="ECO:0000313" key="11">
    <source>
        <dbReference type="EMBL" id="WRS40086.1"/>
    </source>
</evidence>
<keyword evidence="5" id="KW-0378">Hydrolase</keyword>
<sequence length="223" mass="23477">MTTRAGGVSGAPWDSFNLGDHVGDDSAHVAANRARLRRDLPGEPGWLRQVHSARVVRLGDAPNPEADAAFTRERGRVCAVLTADCLPVLFCDRAGSVVAAAHAGWRGLVGGVLEATVAAMQVPPGEIIAWMGAAIGPQAFEVGDDVRDAFVTQHAAAAEAFAPHATPGKWLADIYRLARLRLGAVGVQAVHGGGRCTFSEADNFFSYRRDGVTGRMAALVWLA</sequence>
<comment type="catalytic activity">
    <reaction evidence="9">
        <text>S-methyl-5'-thioadenosine + phosphate = 5-(methylsulfanyl)-alpha-D-ribose 1-phosphate + adenine</text>
        <dbReference type="Rhea" id="RHEA:11852"/>
        <dbReference type="ChEBI" id="CHEBI:16708"/>
        <dbReference type="ChEBI" id="CHEBI:17509"/>
        <dbReference type="ChEBI" id="CHEBI:43474"/>
        <dbReference type="ChEBI" id="CHEBI:58533"/>
        <dbReference type="EC" id="2.4.2.28"/>
    </reaction>
    <physiologicalReaction direction="left-to-right" evidence="9">
        <dbReference type="Rhea" id="RHEA:11853"/>
    </physiologicalReaction>
</comment>
<dbReference type="PANTHER" id="PTHR30616:SF2">
    <property type="entry name" value="PURINE NUCLEOSIDE PHOSPHORYLASE LACC1"/>
    <property type="match status" value="1"/>
</dbReference>
<dbReference type="InterPro" id="IPR011324">
    <property type="entry name" value="Cytotoxic_necrot_fac-like_cat"/>
</dbReference>
<organism evidence="11 12">
    <name type="scientific">Thiobacillus sedimenti</name>
    <dbReference type="NCBI Taxonomy" id="3110231"/>
    <lineage>
        <taxon>Bacteria</taxon>
        <taxon>Pseudomonadati</taxon>
        <taxon>Pseudomonadota</taxon>
        <taxon>Betaproteobacteria</taxon>
        <taxon>Nitrosomonadales</taxon>
        <taxon>Thiobacillaceae</taxon>
        <taxon>Thiobacillus</taxon>
    </lineage>
</organism>
<dbReference type="NCBIfam" id="TIGR00726">
    <property type="entry name" value="peptidoglycan editing factor PgeF"/>
    <property type="match status" value="1"/>
</dbReference>
<keyword evidence="3" id="KW-0808">Transferase</keyword>
<evidence type="ECO:0000256" key="2">
    <source>
        <dbReference type="ARBA" id="ARBA00007353"/>
    </source>
</evidence>
<comment type="catalytic activity">
    <reaction evidence="7">
        <text>adenosine + H2O + H(+) = inosine + NH4(+)</text>
        <dbReference type="Rhea" id="RHEA:24408"/>
        <dbReference type="ChEBI" id="CHEBI:15377"/>
        <dbReference type="ChEBI" id="CHEBI:15378"/>
        <dbReference type="ChEBI" id="CHEBI:16335"/>
        <dbReference type="ChEBI" id="CHEBI:17596"/>
        <dbReference type="ChEBI" id="CHEBI:28938"/>
        <dbReference type="EC" id="3.5.4.4"/>
    </reaction>
    <physiologicalReaction direction="left-to-right" evidence="7">
        <dbReference type="Rhea" id="RHEA:24409"/>
    </physiologicalReaction>
</comment>
<dbReference type="InterPro" id="IPR003730">
    <property type="entry name" value="Cu_polyphenol_OxRdtase"/>
</dbReference>
<keyword evidence="12" id="KW-1185">Reference proteome</keyword>